<keyword evidence="2" id="KW-1185">Reference proteome</keyword>
<dbReference type="Proteomes" id="UP001150603">
    <property type="component" value="Unassembled WGS sequence"/>
</dbReference>
<protein>
    <submittedName>
        <fullName evidence="1">Uncharacterized protein</fullName>
    </submittedName>
</protein>
<evidence type="ECO:0000313" key="2">
    <source>
        <dbReference type="Proteomes" id="UP001150603"/>
    </source>
</evidence>
<reference evidence="1" key="1">
    <citation type="submission" date="2022-07" db="EMBL/GenBank/DDBJ databases">
        <title>Phylogenomic reconstructions and comparative analyses of Kickxellomycotina fungi.</title>
        <authorList>
            <person name="Reynolds N.K."/>
            <person name="Stajich J.E."/>
            <person name="Barry K."/>
            <person name="Grigoriev I.V."/>
            <person name="Crous P."/>
            <person name="Smith M.E."/>
        </authorList>
    </citation>
    <scope>NUCLEOTIDE SEQUENCE</scope>
    <source>
        <strain evidence="1">NRRL 5244</strain>
    </source>
</reference>
<organism evidence="1 2">
    <name type="scientific">Linderina macrospora</name>
    <dbReference type="NCBI Taxonomy" id="4868"/>
    <lineage>
        <taxon>Eukaryota</taxon>
        <taxon>Fungi</taxon>
        <taxon>Fungi incertae sedis</taxon>
        <taxon>Zoopagomycota</taxon>
        <taxon>Kickxellomycotina</taxon>
        <taxon>Kickxellomycetes</taxon>
        <taxon>Kickxellales</taxon>
        <taxon>Kickxellaceae</taxon>
        <taxon>Linderina</taxon>
    </lineage>
</organism>
<comment type="caution">
    <text evidence="1">The sequence shown here is derived from an EMBL/GenBank/DDBJ whole genome shotgun (WGS) entry which is preliminary data.</text>
</comment>
<dbReference type="EMBL" id="JANBPW010006043">
    <property type="protein sequence ID" value="KAJ1931358.1"/>
    <property type="molecule type" value="Genomic_DNA"/>
</dbReference>
<sequence length="74" mass="8620">MRVYISINAQYRVVELGHDEEGANIKAYPIKFTEQPTLPQIFTKRRHARCCDEITRAMKSSQLQELINGERVQV</sequence>
<proteinExistence type="predicted"/>
<evidence type="ECO:0000313" key="1">
    <source>
        <dbReference type="EMBL" id="KAJ1931358.1"/>
    </source>
</evidence>
<name>A0ACC1IZ28_9FUNG</name>
<gene>
    <name evidence="1" type="ORF">FBU59_006737</name>
</gene>
<accession>A0ACC1IZ28</accession>